<dbReference type="AlphaFoldDB" id="A0A6B2M272"/>
<accession>A0A6B2M272</accession>
<dbReference type="SMART" id="SM00342">
    <property type="entry name" value="HTH_ARAC"/>
    <property type="match status" value="1"/>
</dbReference>
<dbReference type="Pfam" id="PF12833">
    <property type="entry name" value="HTH_18"/>
    <property type="match status" value="1"/>
</dbReference>
<proteinExistence type="predicted"/>
<comment type="caution">
    <text evidence="5">The sequence shown here is derived from an EMBL/GenBank/DDBJ whole genome shotgun (WGS) entry which is preliminary data.</text>
</comment>
<dbReference type="PRINTS" id="PR00032">
    <property type="entry name" value="HTHARAC"/>
</dbReference>
<dbReference type="PROSITE" id="PS01124">
    <property type="entry name" value="HTH_ARAC_FAMILY_2"/>
    <property type="match status" value="1"/>
</dbReference>
<dbReference type="PROSITE" id="PS00041">
    <property type="entry name" value="HTH_ARAC_FAMILY_1"/>
    <property type="match status" value="1"/>
</dbReference>
<evidence type="ECO:0000256" key="2">
    <source>
        <dbReference type="ARBA" id="ARBA00023125"/>
    </source>
</evidence>
<protein>
    <submittedName>
        <fullName evidence="5">Helix-turn-helix domain-containing protein</fullName>
    </submittedName>
</protein>
<evidence type="ECO:0000256" key="1">
    <source>
        <dbReference type="ARBA" id="ARBA00023015"/>
    </source>
</evidence>
<reference evidence="5 6" key="1">
    <citation type="submission" date="2020-02" db="EMBL/GenBank/DDBJ databases">
        <title>Albibacoteraceae fam. nov., the first described family within the subdivision 4 Verrucomicrobia.</title>
        <authorList>
            <person name="Xi F."/>
        </authorList>
    </citation>
    <scope>NUCLEOTIDE SEQUENCE [LARGE SCALE GENOMIC DNA]</scope>
    <source>
        <strain evidence="5 6">CK1056</strain>
    </source>
</reference>
<evidence type="ECO:0000313" key="5">
    <source>
        <dbReference type="EMBL" id="NDV63101.1"/>
    </source>
</evidence>
<organism evidence="5 6">
    <name type="scientific">Oceanipulchritudo coccoides</name>
    <dbReference type="NCBI Taxonomy" id="2706888"/>
    <lineage>
        <taxon>Bacteria</taxon>
        <taxon>Pseudomonadati</taxon>
        <taxon>Verrucomicrobiota</taxon>
        <taxon>Opitutia</taxon>
        <taxon>Puniceicoccales</taxon>
        <taxon>Oceanipulchritudinaceae</taxon>
        <taxon>Oceanipulchritudo</taxon>
    </lineage>
</organism>
<dbReference type="PANTHER" id="PTHR43280:SF28">
    <property type="entry name" value="HTH-TYPE TRANSCRIPTIONAL ACTIVATOR RHAS"/>
    <property type="match status" value="1"/>
</dbReference>
<evidence type="ECO:0000256" key="3">
    <source>
        <dbReference type="ARBA" id="ARBA00023163"/>
    </source>
</evidence>
<dbReference type="InterPro" id="IPR020449">
    <property type="entry name" value="Tscrpt_reg_AraC-type_HTH"/>
</dbReference>
<dbReference type="GO" id="GO:0043565">
    <property type="term" value="F:sequence-specific DNA binding"/>
    <property type="evidence" value="ECO:0007669"/>
    <property type="project" value="InterPro"/>
</dbReference>
<dbReference type="PANTHER" id="PTHR43280">
    <property type="entry name" value="ARAC-FAMILY TRANSCRIPTIONAL REGULATOR"/>
    <property type="match status" value="1"/>
</dbReference>
<name>A0A6B2M272_9BACT</name>
<dbReference type="InterPro" id="IPR018062">
    <property type="entry name" value="HTH_AraC-typ_CS"/>
</dbReference>
<dbReference type="EMBL" id="JAAGNX010000003">
    <property type="protein sequence ID" value="NDV63101.1"/>
    <property type="molecule type" value="Genomic_DNA"/>
</dbReference>
<dbReference type="Proteomes" id="UP000478417">
    <property type="component" value="Unassembled WGS sequence"/>
</dbReference>
<evidence type="ECO:0000313" key="6">
    <source>
        <dbReference type="Proteomes" id="UP000478417"/>
    </source>
</evidence>
<dbReference type="SUPFAM" id="SSF46689">
    <property type="entry name" value="Homeodomain-like"/>
    <property type="match status" value="2"/>
</dbReference>
<dbReference type="InterPro" id="IPR009057">
    <property type="entry name" value="Homeodomain-like_sf"/>
</dbReference>
<keyword evidence="3" id="KW-0804">Transcription</keyword>
<evidence type="ECO:0000259" key="4">
    <source>
        <dbReference type="PROSITE" id="PS01124"/>
    </source>
</evidence>
<keyword evidence="6" id="KW-1185">Reference proteome</keyword>
<dbReference type="RefSeq" id="WP_163966122.1">
    <property type="nucleotide sequence ID" value="NZ_JAAGNX010000003.1"/>
</dbReference>
<feature type="domain" description="HTH araC/xylS-type" evidence="4">
    <location>
        <begin position="291"/>
        <end position="389"/>
    </location>
</feature>
<dbReference type="InterPro" id="IPR018060">
    <property type="entry name" value="HTH_AraC"/>
</dbReference>
<keyword evidence="2" id="KW-0238">DNA-binding</keyword>
<gene>
    <name evidence="5" type="ORF">G0Q06_11610</name>
</gene>
<sequence>MSKGFSSFTPESSASEDLKPMLNGTFNPGFFHYLQNLYRAKTGYNLVLSDVNGSIQMGLPDCDKFPCMRTCRECRERIVSEALRTGKVCVDACHEGYILWGLPFSVDGVIRGGLIVIGGEQDLHQENNRFKAACRELYRLMHEHQLLSDSHDIHESNFQDVHRFVFRNQFNELSEKLGEYGTPFIRCLKNAEFEEAEKHFEKIRDAFRNNADLPLDLIRGLVGDLVFQARQQFIGAGMDAYACSSEAGTLIESISKARTSQQIEAILEGFLKRFVLLSKQKSKDPDDHLIEKATTYLEKHIRDELTRESVAKAVGISPSHFSRLIREKKGRTFTDLLNQYRIERACSLLVRSSHSLAQIASETGFCDQSYFSKVFRRYKDVTPAKYRETHIL</sequence>
<dbReference type="Gene3D" id="1.10.10.60">
    <property type="entry name" value="Homeodomain-like"/>
    <property type="match status" value="2"/>
</dbReference>
<dbReference type="GO" id="GO:0003700">
    <property type="term" value="F:DNA-binding transcription factor activity"/>
    <property type="evidence" value="ECO:0007669"/>
    <property type="project" value="InterPro"/>
</dbReference>
<keyword evidence="1" id="KW-0805">Transcription regulation</keyword>